<protein>
    <submittedName>
        <fullName evidence="10">Cytochrome</fullName>
    </submittedName>
</protein>
<keyword evidence="5 9" id="KW-0560">Oxidoreductase</keyword>
<organism evidence="10 11">
    <name type="scientific">Bradyrhizobium jicamae</name>
    <dbReference type="NCBI Taxonomy" id="280332"/>
    <lineage>
        <taxon>Bacteria</taxon>
        <taxon>Pseudomonadati</taxon>
        <taxon>Pseudomonadota</taxon>
        <taxon>Alphaproteobacteria</taxon>
        <taxon>Hyphomicrobiales</taxon>
        <taxon>Nitrobacteraceae</taxon>
        <taxon>Bradyrhizobium</taxon>
    </lineage>
</organism>
<dbReference type="FunFam" id="1.10.630.10:FF:000018">
    <property type="entry name" value="Cytochrome P450 monooxygenase"/>
    <property type="match status" value="1"/>
</dbReference>
<dbReference type="InterPro" id="IPR001128">
    <property type="entry name" value="Cyt_P450"/>
</dbReference>
<dbReference type="PANTHER" id="PTHR46696:SF1">
    <property type="entry name" value="CYTOCHROME P450 YJIB-RELATED"/>
    <property type="match status" value="1"/>
</dbReference>
<keyword evidence="6 9" id="KW-0408">Iron</keyword>
<name>A0A0R3L6E3_9BRAD</name>
<accession>A0A0R3L6E3</accession>
<dbReference type="GO" id="GO:0020037">
    <property type="term" value="F:heme binding"/>
    <property type="evidence" value="ECO:0007669"/>
    <property type="project" value="InterPro"/>
</dbReference>
<evidence type="ECO:0000256" key="4">
    <source>
        <dbReference type="ARBA" id="ARBA00022723"/>
    </source>
</evidence>
<dbReference type="STRING" id="280332.CQ12_26115"/>
<evidence type="ECO:0000256" key="9">
    <source>
        <dbReference type="RuleBase" id="RU000461"/>
    </source>
</evidence>
<dbReference type="PROSITE" id="PS00086">
    <property type="entry name" value="CYTOCHROME_P450"/>
    <property type="match status" value="1"/>
</dbReference>
<comment type="function">
    <text evidence="8">Cytochromes P450 are a group of heme-thiolate monooxygenases. They oxidize a variety of structurally unrelated compounds, including steroids, fatty acids, and xenobiotics.</text>
</comment>
<comment type="similarity">
    <text evidence="2 9">Belongs to the cytochrome P450 family.</text>
</comment>
<sequence length="410" mass="46430">MNEHVQTASSAPLFNPLAPEFIRDPYPHYERMRTTDPVHLTSFGTYVASRHAEVSLVMRDKRFGKDYVERTIRRYGPKIMDEPVFRSMSHWMLQQDPPDHTRLRGLVVKAFTARRVEDMRPRIQQIVDETLDRIIPQGKMDLIEDFAFRLPVTIICDMLGIPEEHREAFYNGSRDGGRLLDPVPLSPEEIQQGNAGNVMAAMYFQQLFELRRKNPGDDLTSQLVHAEEDGSKLTNEELTANIILLFGAGHETTVNLIGNGLLALHRNPDQLALLKARPELITNAIEEFLRYDSSVQLTGRVALEDIDDLGGRRIPKGETVLCLLGSANHDPAVYPDHPERLDITRPNVKPLSFGGGIHFCLGAQLARIEAEIAISTLLRRLPDLRLDDAVNAEWRPTFVLRGLKRLPASW</sequence>
<dbReference type="OrthoDB" id="9801155at2"/>
<evidence type="ECO:0000256" key="5">
    <source>
        <dbReference type="ARBA" id="ARBA00023002"/>
    </source>
</evidence>
<evidence type="ECO:0000256" key="8">
    <source>
        <dbReference type="ARBA" id="ARBA00043906"/>
    </source>
</evidence>
<evidence type="ECO:0000313" key="11">
    <source>
        <dbReference type="Proteomes" id="UP000050863"/>
    </source>
</evidence>
<evidence type="ECO:0000256" key="2">
    <source>
        <dbReference type="ARBA" id="ARBA00010617"/>
    </source>
</evidence>
<evidence type="ECO:0000256" key="6">
    <source>
        <dbReference type="ARBA" id="ARBA00023004"/>
    </source>
</evidence>
<dbReference type="GO" id="GO:0004497">
    <property type="term" value="F:monooxygenase activity"/>
    <property type="evidence" value="ECO:0007669"/>
    <property type="project" value="UniProtKB-KW"/>
</dbReference>
<keyword evidence="7 9" id="KW-0503">Monooxygenase</keyword>
<dbReference type="GO" id="GO:0016705">
    <property type="term" value="F:oxidoreductase activity, acting on paired donors, with incorporation or reduction of molecular oxygen"/>
    <property type="evidence" value="ECO:0007669"/>
    <property type="project" value="InterPro"/>
</dbReference>
<dbReference type="SUPFAM" id="SSF48264">
    <property type="entry name" value="Cytochrome P450"/>
    <property type="match status" value="1"/>
</dbReference>
<keyword evidence="11" id="KW-1185">Reference proteome</keyword>
<evidence type="ECO:0000256" key="7">
    <source>
        <dbReference type="ARBA" id="ARBA00023033"/>
    </source>
</evidence>
<dbReference type="CDD" id="cd20625">
    <property type="entry name" value="CYP164-like"/>
    <property type="match status" value="1"/>
</dbReference>
<dbReference type="PRINTS" id="PR00359">
    <property type="entry name" value="BP450"/>
</dbReference>
<keyword evidence="4 9" id="KW-0479">Metal-binding</keyword>
<dbReference type="Proteomes" id="UP000050863">
    <property type="component" value="Unassembled WGS sequence"/>
</dbReference>
<gene>
    <name evidence="10" type="ORF">CQ12_26115</name>
</gene>
<keyword evidence="3 9" id="KW-0349">Heme</keyword>
<dbReference type="Gene3D" id="1.10.630.10">
    <property type="entry name" value="Cytochrome P450"/>
    <property type="match status" value="1"/>
</dbReference>
<dbReference type="InterPro" id="IPR002397">
    <property type="entry name" value="Cyt_P450_B"/>
</dbReference>
<dbReference type="InterPro" id="IPR036396">
    <property type="entry name" value="Cyt_P450_sf"/>
</dbReference>
<dbReference type="AlphaFoldDB" id="A0A0R3L6E3"/>
<dbReference type="GO" id="GO:0005506">
    <property type="term" value="F:iron ion binding"/>
    <property type="evidence" value="ECO:0007669"/>
    <property type="project" value="InterPro"/>
</dbReference>
<comment type="cofactor">
    <cofactor evidence="1">
        <name>heme</name>
        <dbReference type="ChEBI" id="CHEBI:30413"/>
    </cofactor>
</comment>
<dbReference type="Pfam" id="PF00067">
    <property type="entry name" value="p450"/>
    <property type="match status" value="2"/>
</dbReference>
<proteinExistence type="inferred from homology"/>
<comment type="caution">
    <text evidence="10">The sequence shown here is derived from an EMBL/GenBank/DDBJ whole genome shotgun (WGS) entry which is preliminary data.</text>
</comment>
<dbReference type="PANTHER" id="PTHR46696">
    <property type="entry name" value="P450, PUTATIVE (EUROFUNG)-RELATED"/>
    <property type="match status" value="1"/>
</dbReference>
<evidence type="ECO:0000256" key="1">
    <source>
        <dbReference type="ARBA" id="ARBA00001971"/>
    </source>
</evidence>
<evidence type="ECO:0000256" key="3">
    <source>
        <dbReference type="ARBA" id="ARBA00022617"/>
    </source>
</evidence>
<evidence type="ECO:0000313" key="10">
    <source>
        <dbReference type="EMBL" id="KRR03500.1"/>
    </source>
</evidence>
<dbReference type="RefSeq" id="WP_057837733.1">
    <property type="nucleotide sequence ID" value="NZ_LLXZ01000143.1"/>
</dbReference>
<dbReference type="InterPro" id="IPR017972">
    <property type="entry name" value="Cyt_P450_CS"/>
</dbReference>
<reference evidence="10 11" key="1">
    <citation type="submission" date="2014-03" db="EMBL/GenBank/DDBJ databases">
        <title>Bradyrhizobium valentinum sp. nov., isolated from effective nodules of Lupinus mariae-josephae, a lupine endemic of basic-lime soils in Eastern Spain.</title>
        <authorList>
            <person name="Duran D."/>
            <person name="Rey L."/>
            <person name="Navarro A."/>
            <person name="Busquets A."/>
            <person name="Imperial J."/>
            <person name="Ruiz-Argueso T."/>
        </authorList>
    </citation>
    <scope>NUCLEOTIDE SEQUENCE [LARGE SCALE GENOMIC DNA]</scope>
    <source>
        <strain evidence="10 11">PAC68</strain>
    </source>
</reference>
<dbReference type="EMBL" id="LLXZ01000143">
    <property type="protein sequence ID" value="KRR03500.1"/>
    <property type="molecule type" value="Genomic_DNA"/>
</dbReference>